<evidence type="ECO:0000313" key="1">
    <source>
        <dbReference type="EMBL" id="MFD1328271.1"/>
    </source>
</evidence>
<gene>
    <name evidence="1" type="ORF">ACFQ33_10250</name>
</gene>
<dbReference type="EMBL" id="JBHTNF010000005">
    <property type="protein sequence ID" value="MFD1328271.1"/>
    <property type="molecule type" value="Genomic_DNA"/>
</dbReference>
<keyword evidence="2" id="KW-1185">Reference proteome</keyword>
<proteinExistence type="predicted"/>
<organism evidence="1 2">
    <name type="scientific">Mycoplana ramosa</name>
    <name type="common">Mycoplana bullata</name>
    <dbReference type="NCBI Taxonomy" id="40837"/>
    <lineage>
        <taxon>Bacteria</taxon>
        <taxon>Pseudomonadati</taxon>
        <taxon>Pseudomonadota</taxon>
        <taxon>Alphaproteobacteria</taxon>
        <taxon>Hyphomicrobiales</taxon>
        <taxon>Rhizobiaceae</taxon>
        <taxon>Mycoplana</taxon>
    </lineage>
</organism>
<dbReference type="RefSeq" id="WP_374838439.1">
    <property type="nucleotide sequence ID" value="NZ_JBHEEW010000007.1"/>
</dbReference>
<evidence type="ECO:0008006" key="3">
    <source>
        <dbReference type="Google" id="ProtNLM"/>
    </source>
</evidence>
<name>A0ABW3YWF8_MYCRA</name>
<comment type="caution">
    <text evidence="1">The sequence shown here is derived from an EMBL/GenBank/DDBJ whole genome shotgun (WGS) entry which is preliminary data.</text>
</comment>
<accession>A0ABW3YWF8</accession>
<sequence>MRSLDALSLPDIAPAPVPDWMPEIRLVDPKTLVVDESYQRALSERSVRLIRKIVSQWDWTAFKPPVVVEVDGSLEVIDGQHTAIGAVTHGGIVQIPVLVVRASERKSRAGAFVRHNRDRIQVTPTQLHTALVEAGDEDAMTVAQVCQRAGVTILKNPPPMARFKPGETIAVSTIGALVNRRHAAGARKVLEICVQGGACPISADLIKAVEHLLHAAEYKGELPPERIALLISSRLSTLEGEAKRFAAERKLPLWRALASVLFINRRKARHD</sequence>
<dbReference type="Proteomes" id="UP001597173">
    <property type="component" value="Unassembled WGS sequence"/>
</dbReference>
<reference evidence="2" key="1">
    <citation type="journal article" date="2019" name="Int. J. Syst. Evol. Microbiol.">
        <title>The Global Catalogue of Microorganisms (GCM) 10K type strain sequencing project: providing services to taxonomists for standard genome sequencing and annotation.</title>
        <authorList>
            <consortium name="The Broad Institute Genomics Platform"/>
            <consortium name="The Broad Institute Genome Sequencing Center for Infectious Disease"/>
            <person name="Wu L."/>
            <person name="Ma J."/>
        </authorList>
    </citation>
    <scope>NUCLEOTIDE SEQUENCE [LARGE SCALE GENOMIC DNA]</scope>
    <source>
        <strain evidence="2">CCUG 55609</strain>
    </source>
</reference>
<evidence type="ECO:0000313" key="2">
    <source>
        <dbReference type="Proteomes" id="UP001597173"/>
    </source>
</evidence>
<protein>
    <recommendedName>
        <fullName evidence="3">ParB/Sulfiredoxin domain-containing protein</fullName>
    </recommendedName>
</protein>